<dbReference type="EMBL" id="HE573027">
    <property type="protein sequence ID" value="CCC53715.1"/>
    <property type="molecule type" value="Genomic_DNA"/>
</dbReference>
<dbReference type="OMA" id="ASEAKHY"/>
<reference evidence="2" key="1">
    <citation type="journal article" date="2012" name="Proc. Natl. Acad. Sci. U.S.A.">
        <title>Antigenic diversity is generated by distinct evolutionary mechanisms in African trypanosome species.</title>
        <authorList>
            <person name="Jackson A.P."/>
            <person name="Berry A."/>
            <person name="Aslett M."/>
            <person name="Allison H.C."/>
            <person name="Burton P."/>
            <person name="Vavrova-Anderson J."/>
            <person name="Brown R."/>
            <person name="Browne H."/>
            <person name="Corton N."/>
            <person name="Hauser H."/>
            <person name="Gamble J."/>
            <person name="Gilderthorp R."/>
            <person name="Marcello L."/>
            <person name="McQuillan J."/>
            <person name="Otto T.D."/>
            <person name="Quail M.A."/>
            <person name="Sanders M.J."/>
            <person name="van Tonder A."/>
            <person name="Ginger M.L."/>
            <person name="Field M.C."/>
            <person name="Barry J.D."/>
            <person name="Hertz-Fowler C."/>
            <person name="Berriman M."/>
        </authorList>
    </citation>
    <scope>NUCLEOTIDE SEQUENCE</scope>
    <source>
        <strain evidence="2">Y486</strain>
    </source>
</reference>
<dbReference type="AlphaFoldDB" id="G0UD05"/>
<evidence type="ECO:0008006" key="3">
    <source>
        <dbReference type="Google" id="ProtNLM"/>
    </source>
</evidence>
<gene>
    <name evidence="2" type="ORF">TVY486_1111990</name>
</gene>
<protein>
    <recommendedName>
        <fullName evidence="3">Trichohyalin-plectin-homology domain-containing protein</fullName>
    </recommendedName>
</protein>
<evidence type="ECO:0000256" key="1">
    <source>
        <dbReference type="SAM" id="Coils"/>
    </source>
</evidence>
<dbReference type="VEuPathDB" id="TriTrypDB:TvY486_1111990"/>
<proteinExistence type="predicted"/>
<feature type="coiled-coil region" evidence="1">
    <location>
        <begin position="146"/>
        <end position="271"/>
    </location>
</feature>
<accession>G0UD05</accession>
<organism evidence="2">
    <name type="scientific">Trypanosoma vivax (strain Y486)</name>
    <dbReference type="NCBI Taxonomy" id="1055687"/>
    <lineage>
        <taxon>Eukaryota</taxon>
        <taxon>Discoba</taxon>
        <taxon>Euglenozoa</taxon>
        <taxon>Kinetoplastea</taxon>
        <taxon>Metakinetoplastina</taxon>
        <taxon>Trypanosomatida</taxon>
        <taxon>Trypanosomatidae</taxon>
        <taxon>Trypanosoma</taxon>
        <taxon>Duttonella</taxon>
    </lineage>
</organism>
<keyword evidence="1" id="KW-0175">Coiled coil</keyword>
<name>G0UD05_TRYVY</name>
<sequence>MPTLPVEQAPNSMSRRNYLVERNRLRVKAYEPTRRAYEEEELRLAKQREEQRKKVLDNWRSSVSLLADNSRPLPGAARRARQAKDQAGATMLTESQTMKEEELQRKAARVASNRADMLQQLKDRREFLRQWKANEKAYEDSLMASNREFARQMQERERETAQMTKEYMDRVRASNLKELEQKRIKQKEREDAELAALRIVNENQERAMAAEERSAKDMKRMMQIENEENHRYAKKKQQEDKSREEAEIKAMMEYNEALAKRERRAQEQKRDQFKADFEETVAKQKEFRRLHNYEEPPESIRKRNEETAASIALIKQEERIRSAERKREYCGELMKQMREKQEWMLTHLDGI</sequence>
<evidence type="ECO:0000313" key="2">
    <source>
        <dbReference type="EMBL" id="CCC53715.1"/>
    </source>
</evidence>